<accession>A0A6P1YHH2</accession>
<sequence length="71" mass="7126">MKASKGHVTPKVTGTGDVVAPEGLFLGLVNVAVAFNAIWAANVYTHANANVGANANAAANANAIYNVNTMG</sequence>
<gene>
    <name evidence="1" type="ORF">G3A45_08650</name>
</gene>
<dbReference type="RefSeq" id="WP_163235206.1">
    <property type="nucleotide sequence ID" value="NZ_CP048617.1"/>
</dbReference>
<proteinExistence type="predicted"/>
<evidence type="ECO:0000313" key="1">
    <source>
        <dbReference type="EMBL" id="QIB27356.1"/>
    </source>
</evidence>
<dbReference type="Proteomes" id="UP000464452">
    <property type="component" value="Chromosome"/>
</dbReference>
<name>A0A6P1YHH2_9FIRM</name>
<evidence type="ECO:0000313" key="2">
    <source>
        <dbReference type="Proteomes" id="UP000464452"/>
    </source>
</evidence>
<dbReference type="EMBL" id="CP048617">
    <property type="protein sequence ID" value="QIB27356.1"/>
    <property type="molecule type" value="Genomic_DNA"/>
</dbReference>
<dbReference type="AlphaFoldDB" id="A0A6P1YHH2"/>
<protein>
    <submittedName>
        <fullName evidence="1">Uncharacterized protein</fullName>
    </submittedName>
</protein>
<organism evidence="1 2">
    <name type="scientific">Caloranaerobacter azorensis</name>
    <dbReference type="NCBI Taxonomy" id="116090"/>
    <lineage>
        <taxon>Bacteria</taxon>
        <taxon>Bacillati</taxon>
        <taxon>Bacillota</taxon>
        <taxon>Tissierellia</taxon>
        <taxon>Tissierellales</taxon>
        <taxon>Thermohalobacteraceae</taxon>
        <taxon>Caloranaerobacter</taxon>
    </lineage>
</organism>
<reference evidence="1 2" key="1">
    <citation type="submission" date="2020-02" db="EMBL/GenBank/DDBJ databases">
        <title>Thermophilic hydrogen producing bacteria, Caloranaerobacter azorensis.</title>
        <authorList>
            <person name="Baek K."/>
        </authorList>
    </citation>
    <scope>NUCLEOTIDE SEQUENCE [LARGE SCALE GENOMIC DNA]</scope>
    <source>
        <strain evidence="1 2">T3-1</strain>
    </source>
</reference>
<dbReference type="KEGG" id="cazo:G3A45_08650"/>